<protein>
    <recommendedName>
        <fullName evidence="2">Periplasmic copper-binding protein NosD beta helix domain-containing protein</fullName>
    </recommendedName>
</protein>
<dbReference type="InterPro" id="IPR012334">
    <property type="entry name" value="Pectin_lyas_fold"/>
</dbReference>
<evidence type="ECO:0000313" key="3">
    <source>
        <dbReference type="EMBL" id="PWR70833.1"/>
    </source>
</evidence>
<feature type="region of interest" description="Disordered" evidence="1">
    <location>
        <begin position="27"/>
        <end position="179"/>
    </location>
</feature>
<keyword evidence="4" id="KW-1185">Reference proteome</keyword>
<dbReference type="GeneID" id="97608241"/>
<evidence type="ECO:0000259" key="2">
    <source>
        <dbReference type="Pfam" id="PF05048"/>
    </source>
</evidence>
<feature type="compositionally biased region" description="Acidic residues" evidence="1">
    <location>
        <begin position="108"/>
        <end position="137"/>
    </location>
</feature>
<dbReference type="InterPro" id="IPR006626">
    <property type="entry name" value="PbH1"/>
</dbReference>
<dbReference type="AlphaFoldDB" id="A0A2V2N6B4"/>
<dbReference type="Pfam" id="PF05048">
    <property type="entry name" value="NosD"/>
    <property type="match status" value="1"/>
</dbReference>
<feature type="compositionally biased region" description="Polar residues" evidence="1">
    <location>
        <begin position="549"/>
        <end position="569"/>
    </location>
</feature>
<dbReference type="NCBIfam" id="TIGR03804">
    <property type="entry name" value="para_beta_helix"/>
    <property type="match status" value="2"/>
</dbReference>
<dbReference type="RefSeq" id="WP_109941967.1">
    <property type="nucleotide sequence ID" value="NZ_CP176366.1"/>
</dbReference>
<gene>
    <name evidence="3" type="ORF">DLD82_15210</name>
</gene>
<dbReference type="EMBL" id="QGMZ01000039">
    <property type="protein sequence ID" value="PWR70833.1"/>
    <property type="molecule type" value="Genomic_DNA"/>
</dbReference>
<dbReference type="InterPro" id="IPR022441">
    <property type="entry name" value="Para_beta_helix_rpt-2"/>
</dbReference>
<evidence type="ECO:0000313" key="4">
    <source>
        <dbReference type="Proteomes" id="UP000245934"/>
    </source>
</evidence>
<dbReference type="Gene3D" id="2.160.20.10">
    <property type="entry name" value="Single-stranded right-handed beta-helix, Pectin lyase-like"/>
    <property type="match status" value="1"/>
</dbReference>
<organism evidence="3 4">
    <name type="scientific">Methanospirillum stamsii</name>
    <dbReference type="NCBI Taxonomy" id="1277351"/>
    <lineage>
        <taxon>Archaea</taxon>
        <taxon>Methanobacteriati</taxon>
        <taxon>Methanobacteriota</taxon>
        <taxon>Stenosarchaea group</taxon>
        <taxon>Methanomicrobia</taxon>
        <taxon>Methanomicrobiales</taxon>
        <taxon>Methanospirillaceae</taxon>
        <taxon>Methanospirillum</taxon>
    </lineage>
</organism>
<dbReference type="InterPro" id="IPR007742">
    <property type="entry name" value="NosD_dom"/>
</dbReference>
<proteinExistence type="predicted"/>
<reference evidence="3 4" key="1">
    <citation type="submission" date="2018-05" db="EMBL/GenBank/DDBJ databases">
        <title>Draft genome of Methanospirillum stamsii Pt1.</title>
        <authorList>
            <person name="Dueholm M.S."/>
            <person name="Nielsen P.H."/>
            <person name="Bakmann L.F."/>
            <person name="Otzen D.E."/>
        </authorList>
    </citation>
    <scope>NUCLEOTIDE SEQUENCE [LARGE SCALE GENOMIC DNA]</scope>
    <source>
        <strain evidence="3 4">Pt1</strain>
    </source>
</reference>
<dbReference type="SMART" id="SM00710">
    <property type="entry name" value="PbH1"/>
    <property type="match status" value="7"/>
</dbReference>
<dbReference type="InterPro" id="IPR011050">
    <property type="entry name" value="Pectin_lyase_fold/virulence"/>
</dbReference>
<evidence type="ECO:0000256" key="1">
    <source>
        <dbReference type="SAM" id="MobiDB-lite"/>
    </source>
</evidence>
<dbReference type="SUPFAM" id="SSF51126">
    <property type="entry name" value="Pectin lyase-like"/>
    <property type="match status" value="1"/>
</dbReference>
<sequence>MMKTPELLKTIIVCVLVTALLIIPAFGDGNITEPSDSGVIDSETSPQQPAGDGDSGVGDDPGTDSQQPEGSGTNEENTPDENTEDEETDNTGDDPGTDSQQPEGSGTNEEDTPDENAGDEDSEGTGEDEGSDGESSEIFETLSPEPPVLMKSMTTSPDTGAPDPLAESGTSDPGAGTGVVTLGTVHITATGTELTPGGGNGYTFTGTYSDGQITITGQGDNAGQYYLREDLHSSANDFAIQIQTSGVTLDGNGFSVIKTGSAGSSGGISLTSEADGTTVKNFDGSNALSDHSGITDFNRGIESYGDNVVITGNKATGNVNAGIYSGGDTVTISDNLVQGTHPNGDGIFVIGSQPNVIGNTVTDNPGASGINTDAISATISGNTLQRNEGGIMSYGEGSTIRDNTISDNIYGGIYLTDSETGVTITGNTVQNNPRGIMFEDQGGSGNGHIYNNYFANTQNVDTSDDPDISAYTWTNPSGPTPGTNIVGGSNIAGNYWSDPTGTGWSDTHARDSRGYTDDPYEIANGVYDNKPLVKTPAPNPNPSPSQNQDTDSATNQNTNNPGSGSSDTPRINVVLTAASVGNPASPGTTTNLILTLENIGTLPLSPSARIILVPVNERAEPIGEQPVEYVDGKFILNYPLLIPTEPGTYTYIFSPVMVTEDPDTGEEVRITVGDKVQFTVVVGEDGTVTVTMG</sequence>
<comment type="caution">
    <text evidence="3">The sequence shown here is derived from an EMBL/GenBank/DDBJ whole genome shotgun (WGS) entry which is preliminary data.</text>
</comment>
<accession>A0A2V2N6B4</accession>
<feature type="region of interest" description="Disordered" evidence="1">
    <location>
        <begin position="529"/>
        <end position="569"/>
    </location>
</feature>
<dbReference type="Proteomes" id="UP000245934">
    <property type="component" value="Unassembled WGS sequence"/>
</dbReference>
<name>A0A2V2N6B4_9EURY</name>
<feature type="domain" description="Periplasmic copper-binding protein NosD beta helix" evidence="2">
    <location>
        <begin position="299"/>
        <end position="501"/>
    </location>
</feature>
<dbReference type="OrthoDB" id="118000at2157"/>
<feature type="compositionally biased region" description="Acidic residues" evidence="1">
    <location>
        <begin position="77"/>
        <end position="96"/>
    </location>
</feature>